<feature type="repeat" description="WD" evidence="3">
    <location>
        <begin position="763"/>
        <end position="804"/>
    </location>
</feature>
<dbReference type="CDD" id="cd00200">
    <property type="entry name" value="WD40"/>
    <property type="match status" value="3"/>
</dbReference>
<dbReference type="OrthoDB" id="163438at2759"/>
<feature type="repeat" description="WD" evidence="3">
    <location>
        <begin position="1107"/>
        <end position="1148"/>
    </location>
</feature>
<organism evidence="5 6">
    <name type="scientific">Gymnopus androsaceus JB14</name>
    <dbReference type="NCBI Taxonomy" id="1447944"/>
    <lineage>
        <taxon>Eukaryota</taxon>
        <taxon>Fungi</taxon>
        <taxon>Dikarya</taxon>
        <taxon>Basidiomycota</taxon>
        <taxon>Agaricomycotina</taxon>
        <taxon>Agaricomycetes</taxon>
        <taxon>Agaricomycetidae</taxon>
        <taxon>Agaricales</taxon>
        <taxon>Marasmiineae</taxon>
        <taxon>Omphalotaceae</taxon>
        <taxon>Gymnopus</taxon>
    </lineage>
</organism>
<dbReference type="PROSITE" id="PS50082">
    <property type="entry name" value="WD_REPEATS_2"/>
    <property type="match status" value="14"/>
</dbReference>
<feature type="repeat" description="WD" evidence="3">
    <location>
        <begin position="1021"/>
        <end position="1062"/>
    </location>
</feature>
<dbReference type="Pfam" id="PF00400">
    <property type="entry name" value="WD40"/>
    <property type="match status" value="14"/>
</dbReference>
<feature type="repeat" description="WD" evidence="3">
    <location>
        <begin position="978"/>
        <end position="1019"/>
    </location>
</feature>
<dbReference type="InterPro" id="IPR015943">
    <property type="entry name" value="WD40/YVTN_repeat-like_dom_sf"/>
</dbReference>
<feature type="repeat" description="WD" evidence="3">
    <location>
        <begin position="806"/>
        <end position="847"/>
    </location>
</feature>
<evidence type="ECO:0000313" key="5">
    <source>
        <dbReference type="EMBL" id="KAE9391241.1"/>
    </source>
</evidence>
<name>A0A6A4GZM3_9AGAR</name>
<gene>
    <name evidence="5" type="ORF">BT96DRAFT_311991</name>
</gene>
<dbReference type="SMART" id="SM00320">
    <property type="entry name" value="WD40"/>
    <property type="match status" value="14"/>
</dbReference>
<dbReference type="Pfam" id="PF24883">
    <property type="entry name" value="NPHP3_N"/>
    <property type="match status" value="1"/>
</dbReference>
<dbReference type="PRINTS" id="PR00320">
    <property type="entry name" value="GPROTEINBRPT"/>
</dbReference>
<dbReference type="PROSITE" id="PS50294">
    <property type="entry name" value="WD_REPEATS_REGION"/>
    <property type="match status" value="14"/>
</dbReference>
<feature type="repeat" description="WD" evidence="3">
    <location>
        <begin position="892"/>
        <end position="933"/>
    </location>
</feature>
<dbReference type="InterPro" id="IPR020472">
    <property type="entry name" value="WD40_PAC1"/>
</dbReference>
<keyword evidence="6" id="KW-1185">Reference proteome</keyword>
<accession>A0A6A4GZM3</accession>
<keyword evidence="2" id="KW-0677">Repeat</keyword>
<dbReference type="SUPFAM" id="SSF50998">
    <property type="entry name" value="Quinoprotein alcohol dehydrogenase-like"/>
    <property type="match status" value="1"/>
</dbReference>
<protein>
    <submittedName>
        <fullName evidence="5">WD40 repeat-like protein</fullName>
    </submittedName>
</protein>
<feature type="domain" description="Nephrocystin 3-like N-terminal" evidence="4">
    <location>
        <begin position="70"/>
        <end position="231"/>
    </location>
</feature>
<dbReference type="EMBL" id="ML769631">
    <property type="protein sequence ID" value="KAE9391241.1"/>
    <property type="molecule type" value="Genomic_DNA"/>
</dbReference>
<dbReference type="SUPFAM" id="SSF50960">
    <property type="entry name" value="TolB, C-terminal domain"/>
    <property type="match status" value="1"/>
</dbReference>
<dbReference type="InterPro" id="IPR011047">
    <property type="entry name" value="Quinoprotein_ADH-like_sf"/>
</dbReference>
<reference evidence="5" key="1">
    <citation type="journal article" date="2019" name="Environ. Microbiol.">
        <title>Fungal ecological strategies reflected in gene transcription - a case study of two litter decomposers.</title>
        <authorList>
            <person name="Barbi F."/>
            <person name="Kohler A."/>
            <person name="Barry K."/>
            <person name="Baskaran P."/>
            <person name="Daum C."/>
            <person name="Fauchery L."/>
            <person name="Ihrmark K."/>
            <person name="Kuo A."/>
            <person name="LaButti K."/>
            <person name="Lipzen A."/>
            <person name="Morin E."/>
            <person name="Grigoriev I.V."/>
            <person name="Henrissat B."/>
            <person name="Lindahl B."/>
            <person name="Martin F."/>
        </authorList>
    </citation>
    <scope>NUCLEOTIDE SEQUENCE</scope>
    <source>
        <strain evidence="5">JB14</strain>
    </source>
</reference>
<dbReference type="InterPro" id="IPR027417">
    <property type="entry name" value="P-loop_NTPase"/>
</dbReference>
<dbReference type="InterPro" id="IPR001680">
    <property type="entry name" value="WD40_rpt"/>
</dbReference>
<feature type="repeat" description="WD" evidence="3">
    <location>
        <begin position="1150"/>
        <end position="1191"/>
    </location>
</feature>
<dbReference type="PROSITE" id="PS00678">
    <property type="entry name" value="WD_REPEATS_1"/>
    <property type="match status" value="14"/>
</dbReference>
<dbReference type="Gene3D" id="3.40.50.300">
    <property type="entry name" value="P-loop containing nucleotide triphosphate hydrolases"/>
    <property type="match status" value="1"/>
</dbReference>
<dbReference type="SUPFAM" id="SSF52540">
    <property type="entry name" value="P-loop containing nucleoside triphosphate hydrolases"/>
    <property type="match status" value="1"/>
</dbReference>
<evidence type="ECO:0000256" key="3">
    <source>
        <dbReference type="PROSITE-ProRule" id="PRU00221"/>
    </source>
</evidence>
<dbReference type="GO" id="GO:0005634">
    <property type="term" value="C:nucleus"/>
    <property type="evidence" value="ECO:0007669"/>
    <property type="project" value="TreeGrafter"/>
</dbReference>
<evidence type="ECO:0000259" key="4">
    <source>
        <dbReference type="Pfam" id="PF24883"/>
    </source>
</evidence>
<dbReference type="PANTHER" id="PTHR22847:SF637">
    <property type="entry name" value="WD REPEAT DOMAIN 5B"/>
    <property type="match status" value="1"/>
</dbReference>
<evidence type="ECO:0000313" key="6">
    <source>
        <dbReference type="Proteomes" id="UP000799118"/>
    </source>
</evidence>
<feature type="repeat" description="WD" evidence="3">
    <location>
        <begin position="1193"/>
        <end position="1234"/>
    </location>
</feature>
<proteinExistence type="predicted"/>
<dbReference type="Proteomes" id="UP000799118">
    <property type="component" value="Unassembled WGS sequence"/>
</dbReference>
<dbReference type="AlphaFoldDB" id="A0A6A4GZM3"/>
<feature type="repeat" description="WD" evidence="3">
    <location>
        <begin position="849"/>
        <end position="890"/>
    </location>
</feature>
<feature type="repeat" description="WD" evidence="3">
    <location>
        <begin position="720"/>
        <end position="761"/>
    </location>
</feature>
<feature type="repeat" description="WD" evidence="3">
    <location>
        <begin position="1064"/>
        <end position="1105"/>
    </location>
</feature>
<evidence type="ECO:0000256" key="1">
    <source>
        <dbReference type="ARBA" id="ARBA00022574"/>
    </source>
</evidence>
<dbReference type="InterPro" id="IPR056884">
    <property type="entry name" value="NPHP3-like_N"/>
</dbReference>
<dbReference type="PANTHER" id="PTHR22847">
    <property type="entry name" value="WD40 REPEAT PROTEIN"/>
    <property type="match status" value="1"/>
</dbReference>
<keyword evidence="1 3" id="KW-0853">WD repeat</keyword>
<sequence length="1245" mass="138536">MAFFPNAREFNAQGEFYSIQGDQNNHHYHNSNTQVDLKKELKAVLSPTLDAHISTERLCLPGTRMQIIKEINDWIFGEEDTPQLFLLHGAAGTGKSAISHTIGRQMEEQNCLGAFFCFNRSLVEHRTPGQALKTIAFYLGLCNTNFLQSLLKILESKPQILSSTIEDFWDNLIEKPANMAHGLTQSLPVVIIFDALDESALAQGHREKLLSILINQVSSLPWNYRVLVTSRTEDYILDLLTDFESKIRSKAMEDLQGTGDDIQAYVHHKMRKSIQKKDLTESQCAEIGRNAEGYFQWAYTVCEALCGKLRPGVNIRHEFKRFIALAPNAHDLQPLDKLYKAILESIFRPDDKDAMEGYKTVMSQALSAYEPLSQESLAVLQLAYFQHITGNEEEPTEDTVIPAHGALLVGVHQKNVPVYPVHTSVRDFLLDKKRSREYYINLEQGNQINAIGSLKLMTEELHFNMCNLKSSHVLNLEVTNLSEIIRANISLVLQYACSFWSAHLASTRPNENYISLLSKFFNNFLLFWLEVLSLLNKYNVISEAMDNVISWISSTKHDGFSNLSILKKLCFETTQFARVFGKILRDCTPHLYLSALPFTPKTSIIQHIYFKKFKNLPEICNGQDVRWANLQAILTGHTSTVNSIAFAPGGKRLVSGSCDKTVRIWNAETGEPVGQPLEGHYNVVRSVAFSADGKRIVSGSHDKTVRIWNAETGEPVGQPLERHSNIVWSVAFSPDGKRIVSGSHDKTVRIWNAETGEPVGQPLEGHYNVVWSVAFSPDRKRIISGSNDKTVRIWNAETGEPVSQPLEGHSNIVWSVAFSPDGKRIVSGSYDKTVRIWNAETEEPVGQPLEGHYSVVRSVAFSPDGKRIVSGSDDKTVRIWNAETGEPVGKPLEGHYDWVQSVAFSPDGNRIVSGSGDETVRIWNAENGEPVGQPLEGHYNSVQSVAFSPDGNRIVSGSHDETLRIWNAETGEPVGQALKGHYNVVRSIAFSLDGKRIVSGSHDKTVRIWNAETGEPASQPLEGHYDWVQSVAFSPDGKRIVSGSDDKTVRIWNAETGEPVGQPLEGHYNVVRSVAFSPDGKRIVSGSYDNTVRIWNAETGEPVGQPLEGHYEWVQSVAFSPDGKRVVSGSDDKTVRIWNAKTGEPVGQPLEGHYNSVQSVAFSPDGNRIVSCSHDETLRIWNAETGEPVGQPLEGHYNVVRSIAFSPDGKRIVSGSDDETVRIWNAETGEPVGQPLKDIMTGCSL</sequence>
<dbReference type="GO" id="GO:1990234">
    <property type="term" value="C:transferase complex"/>
    <property type="evidence" value="ECO:0007669"/>
    <property type="project" value="UniProtKB-ARBA"/>
</dbReference>
<feature type="repeat" description="WD" evidence="3">
    <location>
        <begin position="677"/>
        <end position="718"/>
    </location>
</feature>
<feature type="repeat" description="WD" evidence="3">
    <location>
        <begin position="935"/>
        <end position="976"/>
    </location>
</feature>
<feature type="repeat" description="WD" evidence="3">
    <location>
        <begin position="634"/>
        <end position="675"/>
    </location>
</feature>
<evidence type="ECO:0000256" key="2">
    <source>
        <dbReference type="ARBA" id="ARBA00022737"/>
    </source>
</evidence>
<dbReference type="InterPro" id="IPR019775">
    <property type="entry name" value="WD40_repeat_CS"/>
</dbReference>
<dbReference type="Gene3D" id="2.130.10.10">
    <property type="entry name" value="YVTN repeat-like/Quinoprotein amine dehydrogenase"/>
    <property type="match status" value="4"/>
</dbReference>